<evidence type="ECO:0000256" key="5">
    <source>
        <dbReference type="ARBA" id="ARBA00023136"/>
    </source>
</evidence>
<feature type="transmembrane region" description="Helical" evidence="6">
    <location>
        <begin position="229"/>
        <end position="259"/>
    </location>
</feature>
<dbReference type="AlphaFoldDB" id="A0A369B6T1"/>
<comment type="caution">
    <text evidence="7">The sequence shown here is derived from an EMBL/GenBank/DDBJ whole genome shotgun (WGS) entry which is preliminary data.</text>
</comment>
<dbReference type="PANTHER" id="PTHR21716">
    <property type="entry name" value="TRANSMEMBRANE PROTEIN"/>
    <property type="match status" value="1"/>
</dbReference>
<feature type="transmembrane region" description="Helical" evidence="6">
    <location>
        <begin position="12"/>
        <end position="29"/>
    </location>
</feature>
<feature type="transmembrane region" description="Helical" evidence="6">
    <location>
        <begin position="145"/>
        <end position="164"/>
    </location>
</feature>
<evidence type="ECO:0000256" key="3">
    <source>
        <dbReference type="ARBA" id="ARBA00022692"/>
    </source>
</evidence>
<evidence type="ECO:0000256" key="1">
    <source>
        <dbReference type="ARBA" id="ARBA00004141"/>
    </source>
</evidence>
<keyword evidence="8" id="KW-1185">Reference proteome</keyword>
<dbReference type="InterPro" id="IPR002549">
    <property type="entry name" value="AI-2E-like"/>
</dbReference>
<keyword evidence="4 6" id="KW-1133">Transmembrane helix</keyword>
<sequence>MDLIKALLQKDLVRRVLIFSFIGFMLFLIKDMLNLMLLTFIFTYLMYRLQNFLILRLKRFVYIKQKIIVVLLYLIFACITALALFKYVPVLIQQIKDAVDQLVAFYQRPHENPFEKYLITLINQADIASYFNKGADFLFKSAFNISKWGINILISVILSLFFLLERNRILRFTQRFKTSKISVFYNEICFFGNKFLNSFGKVIEAQILIALINCILSVIALWIMGFPQILALGIMIFVLGLIPVAGVIISLIPLCLIAYNIGASPSDGIKNIVYVLIMIALLHALESYFLNPKLMSSKTELPVFYTFLVLIFSEHFFGVWGLIIGLPVFIFVLDLIEVNRDSDPLTVDKEAGL</sequence>
<evidence type="ECO:0000256" key="2">
    <source>
        <dbReference type="ARBA" id="ARBA00009773"/>
    </source>
</evidence>
<dbReference type="EMBL" id="QPJT01000008">
    <property type="protein sequence ID" value="RCX17141.1"/>
    <property type="molecule type" value="Genomic_DNA"/>
</dbReference>
<protein>
    <submittedName>
        <fullName evidence="7">Putative PurR-regulated permease PerM</fullName>
    </submittedName>
</protein>
<feature type="transmembrane region" description="Helical" evidence="6">
    <location>
        <begin position="271"/>
        <end position="291"/>
    </location>
</feature>
<comment type="similarity">
    <text evidence="2">Belongs to the autoinducer-2 exporter (AI-2E) (TC 2.A.86) family.</text>
</comment>
<reference evidence="7 8" key="1">
    <citation type="submission" date="2018-07" db="EMBL/GenBank/DDBJ databases">
        <title>Genomic Encyclopedia of Type Strains, Phase IV (KMG-IV): sequencing the most valuable type-strain genomes for metagenomic binning, comparative biology and taxonomic classification.</title>
        <authorList>
            <person name="Goeker M."/>
        </authorList>
    </citation>
    <scope>NUCLEOTIDE SEQUENCE [LARGE SCALE GENOMIC DNA]</scope>
    <source>
        <strain evidence="7 8">DSM 27016</strain>
    </source>
</reference>
<feature type="transmembrane region" description="Helical" evidence="6">
    <location>
        <begin position="202"/>
        <end position="223"/>
    </location>
</feature>
<feature type="transmembrane region" description="Helical" evidence="6">
    <location>
        <begin position="303"/>
        <end position="333"/>
    </location>
</feature>
<evidence type="ECO:0000256" key="6">
    <source>
        <dbReference type="SAM" id="Phobius"/>
    </source>
</evidence>
<evidence type="ECO:0000313" key="8">
    <source>
        <dbReference type="Proteomes" id="UP000253034"/>
    </source>
</evidence>
<organism evidence="7 8">
    <name type="scientific">Anaerobacterium chartisolvens</name>
    <dbReference type="NCBI Taxonomy" id="1297424"/>
    <lineage>
        <taxon>Bacteria</taxon>
        <taxon>Bacillati</taxon>
        <taxon>Bacillota</taxon>
        <taxon>Clostridia</taxon>
        <taxon>Eubacteriales</taxon>
        <taxon>Oscillospiraceae</taxon>
        <taxon>Anaerobacterium</taxon>
    </lineage>
</organism>
<dbReference type="GO" id="GO:0016020">
    <property type="term" value="C:membrane"/>
    <property type="evidence" value="ECO:0007669"/>
    <property type="project" value="UniProtKB-SubCell"/>
</dbReference>
<comment type="subcellular location">
    <subcellularLocation>
        <location evidence="1">Membrane</location>
        <topology evidence="1">Multi-pass membrane protein</topology>
    </subcellularLocation>
</comment>
<evidence type="ECO:0000256" key="4">
    <source>
        <dbReference type="ARBA" id="ARBA00022989"/>
    </source>
</evidence>
<dbReference type="Proteomes" id="UP000253034">
    <property type="component" value="Unassembled WGS sequence"/>
</dbReference>
<dbReference type="RefSeq" id="WP_114297382.1">
    <property type="nucleotide sequence ID" value="NZ_QPJT01000008.1"/>
</dbReference>
<accession>A0A369B6T1</accession>
<feature type="transmembrane region" description="Helical" evidence="6">
    <location>
        <begin position="67"/>
        <end position="88"/>
    </location>
</feature>
<dbReference type="Pfam" id="PF01594">
    <property type="entry name" value="AI-2E_transport"/>
    <property type="match status" value="1"/>
</dbReference>
<keyword evidence="5 6" id="KW-0472">Membrane</keyword>
<gene>
    <name evidence="7" type="ORF">DFR58_10834</name>
</gene>
<evidence type="ECO:0000313" key="7">
    <source>
        <dbReference type="EMBL" id="RCX17141.1"/>
    </source>
</evidence>
<feature type="transmembrane region" description="Helical" evidence="6">
    <location>
        <begin position="35"/>
        <end position="55"/>
    </location>
</feature>
<name>A0A369B6T1_9FIRM</name>
<keyword evidence="3 6" id="KW-0812">Transmembrane</keyword>
<proteinExistence type="inferred from homology"/>
<dbReference type="GO" id="GO:0055085">
    <property type="term" value="P:transmembrane transport"/>
    <property type="evidence" value="ECO:0007669"/>
    <property type="project" value="TreeGrafter"/>
</dbReference>
<dbReference type="PANTHER" id="PTHR21716:SF62">
    <property type="entry name" value="TRANSPORT PROTEIN YDBI-RELATED"/>
    <property type="match status" value="1"/>
</dbReference>
<dbReference type="OrthoDB" id="9772136at2"/>